<keyword evidence="3" id="KW-1185">Reference proteome</keyword>
<dbReference type="Proteomes" id="UP000095751">
    <property type="component" value="Unassembled WGS sequence"/>
</dbReference>
<evidence type="ECO:0000313" key="2">
    <source>
        <dbReference type="EMBL" id="OEU18914.1"/>
    </source>
</evidence>
<organism evidence="2 3">
    <name type="scientific">Fragilariopsis cylindrus CCMP1102</name>
    <dbReference type="NCBI Taxonomy" id="635003"/>
    <lineage>
        <taxon>Eukaryota</taxon>
        <taxon>Sar</taxon>
        <taxon>Stramenopiles</taxon>
        <taxon>Ochrophyta</taxon>
        <taxon>Bacillariophyta</taxon>
        <taxon>Bacillariophyceae</taxon>
        <taxon>Bacillariophycidae</taxon>
        <taxon>Bacillariales</taxon>
        <taxon>Bacillariaceae</taxon>
        <taxon>Fragilariopsis</taxon>
    </lineage>
</organism>
<sequence>MVFQYDASTKSNRIFEVAYGILALSSTSLSTITSLSLLQQQEQQQKTADNNLNSCWTNAKISLRRNDVCVVTVSDSDSDSDSRQRKQQQERSQIPTLQDHLQILQNEIADNNNNNNGGPNDIDLRARISIDTMNHDCLKVCNSLFDNDDNLNGNYNDRILRNDRCIAALEELARGMISLADHDRDINNDNAVVNAVYVRIVCASKYNAIDPMYHTDKAPLRGYVTLRGVGTEYMTRTCTSPIEYLSLRTFGKLLPSLPSPLSSESSSSPLRCAQELEFIVMKGDYYYKSSTIQRASACVHRSPPGGTGTSSRRRVIVSFDLADGDDNREWYQVDKQRQWRSGMTQRKSHLVA</sequence>
<accession>A0A1E7FLB0</accession>
<proteinExistence type="predicted"/>
<feature type="compositionally biased region" description="Basic and acidic residues" evidence="1">
    <location>
        <begin position="80"/>
        <end position="89"/>
    </location>
</feature>
<dbReference type="InParanoid" id="A0A1E7FLB0"/>
<dbReference type="OrthoDB" id="45255at2759"/>
<feature type="region of interest" description="Disordered" evidence="1">
    <location>
        <begin position="74"/>
        <end position="94"/>
    </location>
</feature>
<name>A0A1E7FLB0_9STRA</name>
<reference evidence="2 3" key="1">
    <citation type="submission" date="2016-09" db="EMBL/GenBank/DDBJ databases">
        <title>Extensive genetic diversity and differential bi-allelic expression allows diatom success in the polar Southern Ocean.</title>
        <authorList>
            <consortium name="DOE Joint Genome Institute"/>
            <person name="Mock T."/>
            <person name="Otillar R.P."/>
            <person name="Strauss J."/>
            <person name="Dupont C."/>
            <person name="Frickenhaus S."/>
            <person name="Maumus F."/>
            <person name="Mcmullan M."/>
            <person name="Sanges R."/>
            <person name="Schmutz J."/>
            <person name="Toseland A."/>
            <person name="Valas R."/>
            <person name="Veluchamy A."/>
            <person name="Ward B.J."/>
            <person name="Allen A."/>
            <person name="Barry K."/>
            <person name="Falciatore A."/>
            <person name="Ferrante M."/>
            <person name="Fortunato A.E."/>
            <person name="Gloeckner G."/>
            <person name="Gruber A."/>
            <person name="Hipkin R."/>
            <person name="Janech M."/>
            <person name="Kroth P."/>
            <person name="Leese F."/>
            <person name="Lindquist E."/>
            <person name="Lyon B.R."/>
            <person name="Martin J."/>
            <person name="Mayer C."/>
            <person name="Parker M."/>
            <person name="Quesneville H."/>
            <person name="Raymond J."/>
            <person name="Uhlig C."/>
            <person name="Valentin K.U."/>
            <person name="Worden A.Z."/>
            <person name="Armbrust E.V."/>
            <person name="Bowler C."/>
            <person name="Green B."/>
            <person name="Moulton V."/>
            <person name="Van Oosterhout C."/>
            <person name="Grigoriev I."/>
        </authorList>
    </citation>
    <scope>NUCLEOTIDE SEQUENCE [LARGE SCALE GENOMIC DNA]</scope>
    <source>
        <strain evidence="2 3">CCMP1102</strain>
    </source>
</reference>
<dbReference type="InterPro" id="IPR014955">
    <property type="entry name" value="DUF1826"/>
</dbReference>
<dbReference type="EMBL" id="KV784356">
    <property type="protein sequence ID" value="OEU18914.1"/>
    <property type="molecule type" value="Genomic_DNA"/>
</dbReference>
<evidence type="ECO:0000313" key="3">
    <source>
        <dbReference type="Proteomes" id="UP000095751"/>
    </source>
</evidence>
<dbReference type="AlphaFoldDB" id="A0A1E7FLB0"/>
<evidence type="ECO:0000256" key="1">
    <source>
        <dbReference type="SAM" id="MobiDB-lite"/>
    </source>
</evidence>
<dbReference type="KEGG" id="fcy:FRACYDRAFT_237198"/>
<dbReference type="Pfam" id="PF08856">
    <property type="entry name" value="DUF1826"/>
    <property type="match status" value="1"/>
</dbReference>
<protein>
    <submittedName>
        <fullName evidence="2">Uncharacterized protein</fullName>
    </submittedName>
</protein>
<gene>
    <name evidence="2" type="ORF">FRACYDRAFT_237198</name>
</gene>